<dbReference type="SMART" id="SM00481">
    <property type="entry name" value="POLIIIAc"/>
    <property type="match status" value="1"/>
</dbReference>
<dbReference type="Pfam" id="PF07733">
    <property type="entry name" value="DNA_pol3_alpha"/>
    <property type="match status" value="1"/>
</dbReference>
<comment type="catalytic activity">
    <reaction evidence="12">
        <text>DNA(n) + a 2'-deoxyribonucleoside 5'-triphosphate = DNA(n+1) + diphosphate</text>
        <dbReference type="Rhea" id="RHEA:22508"/>
        <dbReference type="Rhea" id="RHEA-COMP:17339"/>
        <dbReference type="Rhea" id="RHEA-COMP:17340"/>
        <dbReference type="ChEBI" id="CHEBI:33019"/>
        <dbReference type="ChEBI" id="CHEBI:61560"/>
        <dbReference type="ChEBI" id="CHEBI:173112"/>
        <dbReference type="EC" id="2.7.7.7"/>
    </reaction>
</comment>
<comment type="similarity">
    <text evidence="2">Belongs to the DNA polymerase type-C family. DnaE subfamily.</text>
</comment>
<evidence type="ECO:0000313" key="14">
    <source>
        <dbReference type="Proteomes" id="UP000234752"/>
    </source>
</evidence>
<dbReference type="Pfam" id="PF17657">
    <property type="entry name" value="DNA_pol3_finger"/>
    <property type="match status" value="1"/>
</dbReference>
<evidence type="ECO:0000256" key="9">
    <source>
        <dbReference type="ARBA" id="ARBA00022932"/>
    </source>
</evidence>
<proteinExistence type="inferred from homology"/>
<evidence type="ECO:0000256" key="1">
    <source>
        <dbReference type="ARBA" id="ARBA00004496"/>
    </source>
</evidence>
<dbReference type="KEGG" id="ncb:C0V82_06115"/>
<evidence type="ECO:0000256" key="10">
    <source>
        <dbReference type="ARBA" id="ARBA00025611"/>
    </source>
</evidence>
<evidence type="ECO:0000313" key="13">
    <source>
        <dbReference type="EMBL" id="AUN29850.1"/>
    </source>
</evidence>
<dbReference type="InterPro" id="IPR004013">
    <property type="entry name" value="PHP_dom"/>
</dbReference>
<dbReference type="InterPro" id="IPR041931">
    <property type="entry name" value="DNA_pol3_alpha_thumb_dom"/>
</dbReference>
<organism evidence="13 14">
    <name type="scientific">Niveispirillum cyanobacteriorum</name>
    <dbReference type="NCBI Taxonomy" id="1612173"/>
    <lineage>
        <taxon>Bacteria</taxon>
        <taxon>Pseudomonadati</taxon>
        <taxon>Pseudomonadota</taxon>
        <taxon>Alphaproteobacteria</taxon>
        <taxon>Rhodospirillales</taxon>
        <taxon>Azospirillaceae</taxon>
        <taxon>Niveispirillum</taxon>
    </lineage>
</organism>
<evidence type="ECO:0000256" key="5">
    <source>
        <dbReference type="ARBA" id="ARBA00022490"/>
    </source>
</evidence>
<sequence length="1163" mass="129203">MSADPGFIHLRVHSAYSLAEGAIKTKELVKLCKKHGYPAVGVTDTGNLFGALEFAMAASDDGIQPIIGCQMWITPFGPQKKVAGRVLGPGADQLVLLVQSEQGYRNLMRLVSVAFMETETGLLPQVSLEKMEGLTDGLICLTGGVGGGLNRLLLDGQKPHALDLMERLKTLFPGRLYIELMRHVEGPLAQAEDKVEADLIDLAYAHDIPLVATNDAYYADASMYEAHDVLLCIADGAYVMQEDRRRVSPHHYFKSPQEMRDLFADIPEAVDNTVVIAKRCAYMPRKVNPILPPFASANGREEPDELRAQAHDGLTYRLNKYVFTSGMAADEKDKIEKEYRARLDFELETIIKMKFPGYFLIVSDFIKWAKDNGIPVGPGRGSGAGSLVAWSLLITDLDPIRYGLLFERFLNPERVSMPDFDIDFCQDRREEVIKYVQQKYGYDKVGQIITFGKLQARAVVRDVGRTLQMPYGQVDRICKLIPNNPANPVTLQQALDGEPQLQEMKRGDETVDRLLTIALRLEGLYRHASTHAAGVVIGDRPLDQLVPMYRDPRSDMPVTQFNMKYVELAGLVKFDFLGLKTLTVLKTAVDHVRDLGPELDLLDLDMEDAKSYSILGRAESAGIFQLESSGMRDVLRRMKPNRIEDIIALVSLYRPGPMDNIPKYIKVKFKQEEPDYMHPALQPILEETFGIMVYQEQVMQIAQVLAGYSLGGADLLRRAMGKKIKEEMEKERAKFIAGSAEKLAVPEEQSGLIFDQVNKFAGYGFNKSHAAAYALVAYQTAFMKANYPVEFMAATMTYDMGNTDKLNQFRQELVRLGIRLLPPDVNASEPRFRVEKLADGSRAVRYALAAVKGVGQQAMEMVVRERATNGPFKDIFDFARRVDSSALNKRMLEKLVCAGAFDSLNRNRQQLFAGLETVVRYAQAEAQQRESGMASLFGGSEAMKAPDLPKVPDWDPLERLRHEFEAIGFYLSAHPLDSFGPAMNRMKVVKFSELPRLMRDAKSTRFKLAGIVVAKQERTAKSGNRFAFVTLSDASGVYEVTLFAETLAQSREMLEAGRAVLLSVDAQKNGEEMRLTCHGVLSLEDEVAKSAAGLRILLDDVNAVSAIKTTIGRLPPGRGKVTLAVELDALREVEIAIPGAVSINAASRGAFKSIPGVIEVQEL</sequence>
<dbReference type="OrthoDB" id="9803237at2"/>
<keyword evidence="8" id="KW-0235">DNA replication</keyword>
<dbReference type="GO" id="GO:0008408">
    <property type="term" value="F:3'-5' exonuclease activity"/>
    <property type="evidence" value="ECO:0007669"/>
    <property type="project" value="InterPro"/>
</dbReference>
<dbReference type="SUPFAM" id="SSF160975">
    <property type="entry name" value="AF1531-like"/>
    <property type="match status" value="1"/>
</dbReference>
<dbReference type="InterPro" id="IPR029460">
    <property type="entry name" value="DNAPol_HHH"/>
</dbReference>
<dbReference type="Pfam" id="PF02811">
    <property type="entry name" value="PHP"/>
    <property type="match status" value="1"/>
</dbReference>
<dbReference type="InterPro" id="IPR049821">
    <property type="entry name" value="PolIIIA_DnaE1_PHP"/>
</dbReference>
<evidence type="ECO:0000256" key="7">
    <source>
        <dbReference type="ARBA" id="ARBA00022695"/>
    </source>
</evidence>
<dbReference type="GO" id="GO:0005737">
    <property type="term" value="C:cytoplasm"/>
    <property type="evidence" value="ECO:0007669"/>
    <property type="project" value="UniProtKB-SubCell"/>
</dbReference>
<dbReference type="NCBIfam" id="NF004226">
    <property type="entry name" value="PRK05673.1"/>
    <property type="match status" value="1"/>
</dbReference>
<dbReference type="AlphaFoldDB" id="A0A2K9N9M5"/>
<accession>A0A2K9N9M5</accession>
<comment type="function">
    <text evidence="10">DNA polymerase III is a complex, multichain enzyme responsible for most of the replicative synthesis in bacteria. This DNA polymerase also exhibits 3' to 5' exonuclease activity. The alpha chain is the DNA polymerase.</text>
</comment>
<dbReference type="CDD" id="cd04485">
    <property type="entry name" value="DnaE_OBF"/>
    <property type="match status" value="1"/>
</dbReference>
<dbReference type="Gene3D" id="1.10.150.870">
    <property type="match status" value="1"/>
</dbReference>
<evidence type="ECO:0000256" key="12">
    <source>
        <dbReference type="ARBA" id="ARBA00049244"/>
    </source>
</evidence>
<gene>
    <name evidence="13" type="ORF">C0V82_06115</name>
</gene>
<protein>
    <recommendedName>
        <fullName evidence="4">DNA polymerase III subunit alpha</fullName>
        <ecNumber evidence="3">2.7.7.7</ecNumber>
    </recommendedName>
</protein>
<comment type="subunit">
    <text evidence="11">DNA polymerase III contains a core (composed of alpha, epsilon and theta chains) that associates with a tau subunit. This core dimerizes to form the POLIII' complex. PolIII' associates with the gamma complex (composed of gamma, delta, delta', psi and chi chains) and with the beta chain to form the complete DNA polymerase III complex.</text>
</comment>
<dbReference type="GO" id="GO:0006260">
    <property type="term" value="P:DNA replication"/>
    <property type="evidence" value="ECO:0007669"/>
    <property type="project" value="UniProtKB-KW"/>
</dbReference>
<dbReference type="CDD" id="cd07433">
    <property type="entry name" value="PHP_PolIIIA_DnaE1"/>
    <property type="match status" value="1"/>
</dbReference>
<dbReference type="InterPro" id="IPR016195">
    <property type="entry name" value="Pol/histidinol_Pase-like"/>
</dbReference>
<dbReference type="Pfam" id="PF14579">
    <property type="entry name" value="HHH_6"/>
    <property type="match status" value="1"/>
</dbReference>
<evidence type="ECO:0000256" key="3">
    <source>
        <dbReference type="ARBA" id="ARBA00012417"/>
    </source>
</evidence>
<dbReference type="EMBL" id="CP025611">
    <property type="protein sequence ID" value="AUN29850.1"/>
    <property type="molecule type" value="Genomic_DNA"/>
</dbReference>
<dbReference type="GO" id="GO:0003887">
    <property type="term" value="F:DNA-directed DNA polymerase activity"/>
    <property type="evidence" value="ECO:0007669"/>
    <property type="project" value="UniProtKB-KW"/>
</dbReference>
<reference evidence="13 14" key="1">
    <citation type="submission" date="2017-12" db="EMBL/GenBank/DDBJ databases">
        <title>Genomes of bacteria within cyanobacterial aggregates.</title>
        <authorList>
            <person name="Cai H."/>
        </authorList>
    </citation>
    <scope>NUCLEOTIDE SEQUENCE [LARGE SCALE GENOMIC DNA]</scope>
    <source>
        <strain evidence="13 14">TH16</strain>
    </source>
</reference>
<dbReference type="InterPro" id="IPR040982">
    <property type="entry name" value="DNA_pol3_finger"/>
</dbReference>
<keyword evidence="5" id="KW-0963">Cytoplasm</keyword>
<dbReference type="NCBIfam" id="TIGR00594">
    <property type="entry name" value="polc"/>
    <property type="match status" value="1"/>
</dbReference>
<dbReference type="InterPro" id="IPR003141">
    <property type="entry name" value="Pol/His_phosphatase_N"/>
</dbReference>
<evidence type="ECO:0000256" key="6">
    <source>
        <dbReference type="ARBA" id="ARBA00022679"/>
    </source>
</evidence>
<evidence type="ECO:0000256" key="2">
    <source>
        <dbReference type="ARBA" id="ARBA00009496"/>
    </source>
</evidence>
<dbReference type="Gene3D" id="3.20.20.140">
    <property type="entry name" value="Metal-dependent hydrolases"/>
    <property type="match status" value="1"/>
</dbReference>
<name>A0A2K9N9M5_9PROT</name>
<dbReference type="EC" id="2.7.7.7" evidence="3"/>
<dbReference type="Gene3D" id="1.10.10.1600">
    <property type="entry name" value="Bacterial DNA polymerase III alpha subunit, thumb domain"/>
    <property type="match status" value="1"/>
</dbReference>
<dbReference type="InterPro" id="IPR004805">
    <property type="entry name" value="DnaE2/DnaE/PolC"/>
</dbReference>
<dbReference type="PANTHER" id="PTHR32294:SF0">
    <property type="entry name" value="DNA POLYMERASE III SUBUNIT ALPHA"/>
    <property type="match status" value="1"/>
</dbReference>
<dbReference type="InterPro" id="IPR011708">
    <property type="entry name" value="DNA_pol3_alpha_NTPase_dom"/>
</dbReference>
<dbReference type="RefSeq" id="WP_102111568.1">
    <property type="nucleotide sequence ID" value="NZ_BMGN01000003.1"/>
</dbReference>
<keyword evidence="9" id="KW-0239">DNA-directed DNA polymerase</keyword>
<evidence type="ECO:0000256" key="11">
    <source>
        <dbReference type="ARBA" id="ARBA00026073"/>
    </source>
</evidence>
<keyword evidence="7" id="KW-0548">Nucleotidyltransferase</keyword>
<dbReference type="Proteomes" id="UP000234752">
    <property type="component" value="Chromosome eg_1"/>
</dbReference>
<keyword evidence="6" id="KW-0808">Transferase</keyword>
<evidence type="ECO:0000256" key="4">
    <source>
        <dbReference type="ARBA" id="ARBA00019114"/>
    </source>
</evidence>
<dbReference type="SUPFAM" id="SSF89550">
    <property type="entry name" value="PHP domain-like"/>
    <property type="match status" value="1"/>
</dbReference>
<keyword evidence="14" id="KW-1185">Reference proteome</keyword>
<comment type="subcellular location">
    <subcellularLocation>
        <location evidence="1">Cytoplasm</location>
    </subcellularLocation>
</comment>
<dbReference type="PANTHER" id="PTHR32294">
    <property type="entry name" value="DNA POLYMERASE III SUBUNIT ALPHA"/>
    <property type="match status" value="1"/>
</dbReference>
<evidence type="ECO:0000256" key="8">
    <source>
        <dbReference type="ARBA" id="ARBA00022705"/>
    </source>
</evidence>